<dbReference type="EMBL" id="KQ964258">
    <property type="protein sequence ID" value="KXJ88430.1"/>
    <property type="molecule type" value="Genomic_DNA"/>
</dbReference>
<protein>
    <recommendedName>
        <fullName evidence="2">2EXR domain-containing protein</fullName>
    </recommendedName>
</protein>
<feature type="region of interest" description="Disordered" evidence="1">
    <location>
        <begin position="1"/>
        <end position="24"/>
    </location>
</feature>
<dbReference type="STRING" id="196109.A0A136ITY2"/>
<evidence type="ECO:0000313" key="3">
    <source>
        <dbReference type="EMBL" id="KXJ88430.1"/>
    </source>
</evidence>
<dbReference type="Proteomes" id="UP000070501">
    <property type="component" value="Unassembled WGS sequence"/>
</dbReference>
<dbReference type="OrthoDB" id="4707605at2759"/>
<feature type="region of interest" description="Disordered" evidence="1">
    <location>
        <begin position="251"/>
        <end position="284"/>
    </location>
</feature>
<reference evidence="4" key="1">
    <citation type="submission" date="2016-02" db="EMBL/GenBank/DDBJ databases">
        <title>Draft genome sequence of Microdochium bolleyi, a fungal endophyte of beachgrass.</title>
        <authorList>
            <consortium name="DOE Joint Genome Institute"/>
            <person name="David A.S."/>
            <person name="May G."/>
            <person name="Haridas S."/>
            <person name="Lim J."/>
            <person name="Wang M."/>
            <person name="Labutti K."/>
            <person name="Lipzen A."/>
            <person name="Barry K."/>
            <person name="Grigoriev I.V."/>
        </authorList>
    </citation>
    <scope>NUCLEOTIDE SEQUENCE [LARGE SCALE GENOMIC DNA]</scope>
    <source>
        <strain evidence="4">J235TASD1</strain>
    </source>
</reference>
<feature type="compositionally biased region" description="Basic and acidic residues" evidence="1">
    <location>
        <begin position="264"/>
        <end position="275"/>
    </location>
</feature>
<evidence type="ECO:0000313" key="4">
    <source>
        <dbReference type="Proteomes" id="UP000070501"/>
    </source>
</evidence>
<dbReference type="InterPro" id="IPR045518">
    <property type="entry name" value="2EXR"/>
</dbReference>
<organism evidence="3 4">
    <name type="scientific">Microdochium bolleyi</name>
    <dbReference type="NCBI Taxonomy" id="196109"/>
    <lineage>
        <taxon>Eukaryota</taxon>
        <taxon>Fungi</taxon>
        <taxon>Dikarya</taxon>
        <taxon>Ascomycota</taxon>
        <taxon>Pezizomycotina</taxon>
        <taxon>Sordariomycetes</taxon>
        <taxon>Xylariomycetidae</taxon>
        <taxon>Xylariales</taxon>
        <taxon>Microdochiaceae</taxon>
        <taxon>Microdochium</taxon>
    </lineage>
</organism>
<dbReference type="InParanoid" id="A0A136ITY2"/>
<keyword evidence="4" id="KW-1185">Reference proteome</keyword>
<dbReference type="Pfam" id="PF20150">
    <property type="entry name" value="2EXR"/>
    <property type="match status" value="1"/>
</dbReference>
<proteinExistence type="predicted"/>
<feature type="domain" description="2EXR" evidence="2">
    <location>
        <begin position="30"/>
        <end position="130"/>
    </location>
</feature>
<gene>
    <name evidence="3" type="ORF">Micbo1qcDRAFT_214323</name>
</gene>
<evidence type="ECO:0000259" key="2">
    <source>
        <dbReference type="Pfam" id="PF20150"/>
    </source>
</evidence>
<name>A0A136ITY2_9PEZI</name>
<accession>A0A136ITY2</accession>
<evidence type="ECO:0000256" key="1">
    <source>
        <dbReference type="SAM" id="MobiDB-lite"/>
    </source>
</evidence>
<sequence length="319" mass="35112">MASTASDASDVGSPATESVADSAGDESQTFPLFARLPTELRHKIWRDALAGTAVKDKTGPIMWSIKPSCWQARPESDLDLGDNIMRTAPDPDDEEPEALVCAYWLHSANVLPYNALLYVNQEARELAADWQADVMAQVRDEAAREPMVGTEPEQDSAAVLDDSDPPVGLVRRYFDLVHDALYFPEGDWADDDGALRGLLDLLEQHDIYCNGSTTLTRVAMTRAALLANLARLSELSTWLPRIEQLLIVLNEPPSEKPGGGGGEPKPDEAARQFEFEHDEDEDVPDDEVHAFVESIAEDLGRIAEWTDFEIVPVIAIRAC</sequence>
<dbReference type="AlphaFoldDB" id="A0A136ITY2"/>